<feature type="compositionally biased region" description="Basic and acidic residues" evidence="1">
    <location>
        <begin position="66"/>
        <end position="78"/>
    </location>
</feature>
<sequence length="85" mass="9989">MRPPTWPTRGSTRRETASPSPTSCRRSAPRPWWRPRRAPGLRSPRPRRPPSRSARESRHPGLQGFTEHDHPEHRCDHRLGHRHGR</sequence>
<feature type="region of interest" description="Disordered" evidence="1">
    <location>
        <begin position="1"/>
        <end position="85"/>
    </location>
</feature>
<protein>
    <submittedName>
        <fullName evidence="2">Uncharacterized protein</fullName>
    </submittedName>
</protein>
<evidence type="ECO:0000313" key="2">
    <source>
        <dbReference type="EMBL" id="EUA16715.1"/>
    </source>
</evidence>
<name>X7ZDQ1_MYCXE</name>
<accession>X7ZDQ1</accession>
<reference evidence="2" key="1">
    <citation type="submission" date="2014-01" db="EMBL/GenBank/DDBJ databases">
        <authorList>
            <person name="Brown-Elliot B."/>
            <person name="Wallace R."/>
            <person name="Lenaerts A."/>
            <person name="Ordway D."/>
            <person name="DeGroote M.A."/>
            <person name="Parker T."/>
            <person name="Sizemore C."/>
            <person name="Tallon L.J."/>
            <person name="Sadzewicz L.K."/>
            <person name="Sengamalay N."/>
            <person name="Fraser C.M."/>
            <person name="Hine E."/>
            <person name="Shefchek K.A."/>
            <person name="Das S.P."/>
            <person name="Tettelin H."/>
        </authorList>
    </citation>
    <scope>NUCLEOTIDE SEQUENCE [LARGE SCALE GENOMIC DNA]</scope>
    <source>
        <strain evidence="2">4042</strain>
    </source>
</reference>
<proteinExistence type="predicted"/>
<evidence type="ECO:0000256" key="1">
    <source>
        <dbReference type="SAM" id="MobiDB-lite"/>
    </source>
</evidence>
<organism evidence="2">
    <name type="scientific">Mycobacterium xenopi 4042</name>
    <dbReference type="NCBI Taxonomy" id="1299334"/>
    <lineage>
        <taxon>Bacteria</taxon>
        <taxon>Bacillati</taxon>
        <taxon>Actinomycetota</taxon>
        <taxon>Actinomycetes</taxon>
        <taxon>Mycobacteriales</taxon>
        <taxon>Mycobacteriaceae</taxon>
        <taxon>Mycobacterium</taxon>
    </lineage>
</organism>
<feature type="compositionally biased region" description="Basic residues" evidence="1">
    <location>
        <begin position="33"/>
        <end position="50"/>
    </location>
</feature>
<comment type="caution">
    <text evidence="2">The sequence shown here is derived from an EMBL/GenBank/DDBJ whole genome shotgun (WGS) entry which is preliminary data.</text>
</comment>
<dbReference type="AlphaFoldDB" id="X7ZDQ1"/>
<gene>
    <name evidence="2" type="ORF">I553_1705</name>
</gene>
<dbReference type="EMBL" id="JAOB01000078">
    <property type="protein sequence ID" value="EUA16715.1"/>
    <property type="molecule type" value="Genomic_DNA"/>
</dbReference>